<evidence type="ECO:0000313" key="3">
    <source>
        <dbReference type="EMBL" id="GEN30782.1"/>
    </source>
</evidence>
<evidence type="ECO:0000256" key="1">
    <source>
        <dbReference type="PROSITE-ProRule" id="PRU00703"/>
    </source>
</evidence>
<dbReference type="SUPFAM" id="SSF54631">
    <property type="entry name" value="CBS-domain pair"/>
    <property type="match status" value="1"/>
</dbReference>
<dbReference type="Proteomes" id="UP000321491">
    <property type="component" value="Unassembled WGS sequence"/>
</dbReference>
<dbReference type="InterPro" id="IPR000644">
    <property type="entry name" value="CBS_dom"/>
</dbReference>
<dbReference type="RefSeq" id="WP_146936362.1">
    <property type="nucleotide sequence ID" value="NZ_BJXW01000009.1"/>
</dbReference>
<dbReference type="AlphaFoldDB" id="A0A511V0C3"/>
<accession>A0A511V0C3</accession>
<sequence>MVKNSDRFIIAFNKIEKVLKTMVDKNDLGFSRLVKITSKYHPVLKRYRDDLLEFAQLRNAIVHNRVDFDYAIAEPHLSVVEQIEWIEREITKPQLVYPMFKRKVYVFQESDPLSSLLYIIKTKDLSKFPIYQGNQFIGVLSEKGLAHWLANQMSHDFKSLSYTTVGEVMVFQEPHTSGFIKKTATVYEAEDRFKSVIGKGKRIDALLITENGHANESLLGIITPRDIIDTAANSQ</sequence>
<dbReference type="EMBL" id="BJXW01000009">
    <property type="protein sequence ID" value="GEN30782.1"/>
    <property type="molecule type" value="Genomic_DNA"/>
</dbReference>
<protein>
    <recommendedName>
        <fullName evidence="2">CBS domain-containing protein</fullName>
    </recommendedName>
</protein>
<feature type="domain" description="CBS" evidence="2">
    <location>
        <begin position="99"/>
        <end position="157"/>
    </location>
</feature>
<reference evidence="3 4" key="1">
    <citation type="submission" date="2019-07" db="EMBL/GenBank/DDBJ databases">
        <title>Whole genome shotgun sequence of Cerasibacillus quisquiliarum NBRC 102429.</title>
        <authorList>
            <person name="Hosoyama A."/>
            <person name="Uohara A."/>
            <person name="Ohji S."/>
            <person name="Ichikawa N."/>
        </authorList>
    </citation>
    <scope>NUCLEOTIDE SEQUENCE [LARGE SCALE GENOMIC DNA]</scope>
    <source>
        <strain evidence="3 4">NBRC 102429</strain>
    </source>
</reference>
<name>A0A511V0C3_9BACI</name>
<keyword evidence="4" id="KW-1185">Reference proteome</keyword>
<evidence type="ECO:0000259" key="2">
    <source>
        <dbReference type="PROSITE" id="PS51371"/>
    </source>
</evidence>
<dbReference type="InterPro" id="IPR046342">
    <property type="entry name" value="CBS_dom_sf"/>
</dbReference>
<evidence type="ECO:0000313" key="4">
    <source>
        <dbReference type="Proteomes" id="UP000321491"/>
    </source>
</evidence>
<gene>
    <name evidence="3" type="ORF">CQU01_10200</name>
</gene>
<comment type="caution">
    <text evidence="3">The sequence shown here is derived from an EMBL/GenBank/DDBJ whole genome shotgun (WGS) entry which is preliminary data.</text>
</comment>
<dbReference type="PROSITE" id="PS51371">
    <property type="entry name" value="CBS"/>
    <property type="match status" value="1"/>
</dbReference>
<keyword evidence="1" id="KW-0129">CBS domain</keyword>
<dbReference type="Pfam" id="PF00571">
    <property type="entry name" value="CBS"/>
    <property type="match status" value="2"/>
</dbReference>
<organism evidence="3 4">
    <name type="scientific">Cerasibacillus quisquiliarum</name>
    <dbReference type="NCBI Taxonomy" id="227865"/>
    <lineage>
        <taxon>Bacteria</taxon>
        <taxon>Bacillati</taxon>
        <taxon>Bacillota</taxon>
        <taxon>Bacilli</taxon>
        <taxon>Bacillales</taxon>
        <taxon>Bacillaceae</taxon>
        <taxon>Cerasibacillus</taxon>
    </lineage>
</organism>
<dbReference type="OrthoDB" id="49104at2"/>
<proteinExistence type="predicted"/>
<dbReference type="Gene3D" id="3.10.580.10">
    <property type="entry name" value="CBS-domain"/>
    <property type="match status" value="1"/>
</dbReference>